<dbReference type="PANTHER" id="PTHR35810:SF1">
    <property type="entry name" value="CYTOPLASMIC PROTEIN"/>
    <property type="match status" value="1"/>
</dbReference>
<feature type="region of interest" description="Disordered" evidence="1">
    <location>
        <begin position="1"/>
        <end position="23"/>
    </location>
</feature>
<protein>
    <submittedName>
        <fullName evidence="2">Virulence RhuM family protein</fullName>
    </submittedName>
</protein>
<dbReference type="PANTHER" id="PTHR35810">
    <property type="entry name" value="CYTOPLASMIC PROTEIN-RELATED"/>
    <property type="match status" value="1"/>
</dbReference>
<comment type="caution">
    <text evidence="2">The sequence shown here is derived from an EMBL/GenBank/DDBJ whole genome shotgun (WGS) entry which is preliminary data.</text>
</comment>
<dbReference type="Proteomes" id="UP001596111">
    <property type="component" value="Unassembled WGS sequence"/>
</dbReference>
<accession>A0ABW0T0T9</accession>
<proteinExistence type="predicted"/>
<reference evidence="3" key="1">
    <citation type="journal article" date="2019" name="Int. J. Syst. Evol. Microbiol.">
        <title>The Global Catalogue of Microorganisms (GCM) 10K type strain sequencing project: providing services to taxonomists for standard genome sequencing and annotation.</title>
        <authorList>
            <consortium name="The Broad Institute Genomics Platform"/>
            <consortium name="The Broad Institute Genome Sequencing Center for Infectious Disease"/>
            <person name="Wu L."/>
            <person name="Ma J."/>
        </authorList>
    </citation>
    <scope>NUCLEOTIDE SEQUENCE [LARGE SCALE GENOMIC DNA]</scope>
    <source>
        <strain evidence="3">CGMCC 1.13587</strain>
    </source>
</reference>
<gene>
    <name evidence="2" type="ORF">ACFPPB_15960</name>
</gene>
<dbReference type="RefSeq" id="WP_377328871.1">
    <property type="nucleotide sequence ID" value="NZ_JBHSNG010000021.1"/>
</dbReference>
<dbReference type="InterPro" id="IPR011204">
    <property type="entry name" value="Virulence_RhuM-like"/>
</dbReference>
<keyword evidence="3" id="KW-1185">Reference proteome</keyword>
<evidence type="ECO:0000313" key="3">
    <source>
        <dbReference type="Proteomes" id="UP001596111"/>
    </source>
</evidence>
<organism evidence="2 3">
    <name type="scientific">Rhodanobacter terrae</name>
    <dbReference type="NCBI Taxonomy" id="418647"/>
    <lineage>
        <taxon>Bacteria</taxon>
        <taxon>Pseudomonadati</taxon>
        <taxon>Pseudomonadota</taxon>
        <taxon>Gammaproteobacteria</taxon>
        <taxon>Lysobacterales</taxon>
        <taxon>Rhodanobacteraceae</taxon>
        <taxon>Rhodanobacter</taxon>
    </lineage>
</organism>
<dbReference type="EMBL" id="JBHSNG010000021">
    <property type="protein sequence ID" value="MFC5582615.1"/>
    <property type="molecule type" value="Genomic_DNA"/>
</dbReference>
<dbReference type="PIRSF" id="PIRSF015268">
    <property type="entry name" value="Virulence_RhuM"/>
    <property type="match status" value="1"/>
</dbReference>
<evidence type="ECO:0000256" key="1">
    <source>
        <dbReference type="SAM" id="MobiDB-lite"/>
    </source>
</evidence>
<evidence type="ECO:0000313" key="2">
    <source>
        <dbReference type="EMBL" id="MFC5582615.1"/>
    </source>
</evidence>
<dbReference type="Pfam" id="PF13310">
    <property type="entry name" value="Virulence_RhuM"/>
    <property type="match status" value="1"/>
</dbReference>
<sequence>MSERKPPKKALPEGGGAPSPSYGELVLYPTEDGSARFYLRADHGTVWLSQAELAELFQTSVPNINIHIKNVLAEGELQGEPTIKDDLIVRTEGSRQVRRPLKLYNLDMILAVGYRVKSPRGTQFRQWATTHLKEYLVKGFVIDDERLKDPAGWDYFDELLERIREIRTSEKRFYQKIRDLFALSVDYGDDPAAAGQFFAVVQNKMLFAVTQQTAAEIVFKRADPSQPNMALTSWMAGRVRKTDVIVAKNYLSAAEVEELNRIAAMFLDYAEDRASKRQDIRMADWRQYVDNFMDFNERPLLKGAGRISHERMQQVAHERYAEFDAKRRQAEALAADVEDIKELETVEKRGRKGGKDAS</sequence>
<name>A0ABW0T0T9_9GAMM</name>